<protein>
    <submittedName>
        <fullName evidence="3">Uncharacterized protein</fullName>
    </submittedName>
</protein>
<proteinExistence type="predicted"/>
<dbReference type="Proteomes" id="UP001151760">
    <property type="component" value="Unassembled WGS sequence"/>
</dbReference>
<name>A0ABQ5FQ40_9ASTR</name>
<evidence type="ECO:0000313" key="3">
    <source>
        <dbReference type="EMBL" id="GJT65473.1"/>
    </source>
</evidence>
<evidence type="ECO:0000256" key="1">
    <source>
        <dbReference type="SAM" id="Coils"/>
    </source>
</evidence>
<reference evidence="3" key="2">
    <citation type="submission" date="2022-01" db="EMBL/GenBank/DDBJ databases">
        <authorList>
            <person name="Yamashiro T."/>
            <person name="Shiraishi A."/>
            <person name="Satake H."/>
            <person name="Nakayama K."/>
        </authorList>
    </citation>
    <scope>NUCLEOTIDE SEQUENCE</scope>
</reference>
<gene>
    <name evidence="3" type="ORF">Tco_1016953</name>
</gene>
<comment type="caution">
    <text evidence="3">The sequence shown here is derived from an EMBL/GenBank/DDBJ whole genome shotgun (WGS) entry which is preliminary data.</text>
</comment>
<keyword evidence="4" id="KW-1185">Reference proteome</keyword>
<sequence length="256" mass="29069">MKQELKQGTTTTTLPTTTTTAATTIIAASTRPKAKGIVIPYQVQAPTPTVSSQQSSHVKDNSKAKMVELEPVKKMSKKDQIMLDEELALKLQAEEEEEERLAREKDQQVKEANISWDNVVNTFVDMDTKLVEESSKKAKAEESSSKREGDELKPEVAKKQKMDKDKETTKLQKLMKVVPDEEGVAINVIPLATKTSCIVDLKIRRKEKQGYYQITRADGSYYCWCSRVNAAERLQLLEEFMLSEDKDHLYDKDCYL</sequence>
<accession>A0ABQ5FQ40</accession>
<evidence type="ECO:0000256" key="2">
    <source>
        <dbReference type="SAM" id="MobiDB-lite"/>
    </source>
</evidence>
<keyword evidence="1" id="KW-0175">Coiled coil</keyword>
<feature type="region of interest" description="Disordered" evidence="2">
    <location>
        <begin position="132"/>
        <end position="168"/>
    </location>
</feature>
<evidence type="ECO:0000313" key="4">
    <source>
        <dbReference type="Proteomes" id="UP001151760"/>
    </source>
</evidence>
<reference evidence="3" key="1">
    <citation type="journal article" date="2022" name="Int. J. Mol. Sci.">
        <title>Draft Genome of Tanacetum Coccineum: Genomic Comparison of Closely Related Tanacetum-Family Plants.</title>
        <authorList>
            <person name="Yamashiro T."/>
            <person name="Shiraishi A."/>
            <person name="Nakayama K."/>
            <person name="Satake H."/>
        </authorList>
    </citation>
    <scope>NUCLEOTIDE SEQUENCE</scope>
</reference>
<dbReference type="EMBL" id="BQNB010017633">
    <property type="protein sequence ID" value="GJT65473.1"/>
    <property type="molecule type" value="Genomic_DNA"/>
</dbReference>
<organism evidence="3 4">
    <name type="scientific">Tanacetum coccineum</name>
    <dbReference type="NCBI Taxonomy" id="301880"/>
    <lineage>
        <taxon>Eukaryota</taxon>
        <taxon>Viridiplantae</taxon>
        <taxon>Streptophyta</taxon>
        <taxon>Embryophyta</taxon>
        <taxon>Tracheophyta</taxon>
        <taxon>Spermatophyta</taxon>
        <taxon>Magnoliopsida</taxon>
        <taxon>eudicotyledons</taxon>
        <taxon>Gunneridae</taxon>
        <taxon>Pentapetalae</taxon>
        <taxon>asterids</taxon>
        <taxon>campanulids</taxon>
        <taxon>Asterales</taxon>
        <taxon>Asteraceae</taxon>
        <taxon>Asteroideae</taxon>
        <taxon>Anthemideae</taxon>
        <taxon>Anthemidinae</taxon>
        <taxon>Tanacetum</taxon>
    </lineage>
</organism>
<feature type="coiled-coil region" evidence="1">
    <location>
        <begin position="84"/>
        <end position="111"/>
    </location>
</feature>